<evidence type="ECO:0000313" key="2">
    <source>
        <dbReference type="EMBL" id="GGF64072.1"/>
    </source>
</evidence>
<feature type="transmembrane region" description="Helical" evidence="1">
    <location>
        <begin position="255"/>
        <end position="279"/>
    </location>
</feature>
<feature type="transmembrane region" description="Helical" evidence="1">
    <location>
        <begin position="91"/>
        <end position="110"/>
    </location>
</feature>
<accession>A0A917C073</accession>
<proteinExistence type="predicted"/>
<name>A0A917C073_9PROT</name>
<gene>
    <name evidence="2" type="ORF">GCM10011332_17630</name>
</gene>
<evidence type="ECO:0000313" key="3">
    <source>
        <dbReference type="Proteomes" id="UP000632498"/>
    </source>
</evidence>
<reference evidence="2" key="1">
    <citation type="journal article" date="2014" name="Int. J. Syst. Evol. Microbiol.">
        <title>Complete genome sequence of Corynebacterium casei LMG S-19264T (=DSM 44701T), isolated from a smear-ripened cheese.</title>
        <authorList>
            <consortium name="US DOE Joint Genome Institute (JGI-PGF)"/>
            <person name="Walter F."/>
            <person name="Albersmeier A."/>
            <person name="Kalinowski J."/>
            <person name="Ruckert C."/>
        </authorList>
    </citation>
    <scope>NUCLEOTIDE SEQUENCE</scope>
    <source>
        <strain evidence="2">CGMCC 1.15254</strain>
    </source>
</reference>
<feature type="transmembrane region" description="Helical" evidence="1">
    <location>
        <begin position="176"/>
        <end position="196"/>
    </location>
</feature>
<feature type="transmembrane region" description="Helical" evidence="1">
    <location>
        <begin position="122"/>
        <end position="144"/>
    </location>
</feature>
<organism evidence="2 3">
    <name type="scientific">Terasakiella brassicae</name>
    <dbReference type="NCBI Taxonomy" id="1634917"/>
    <lineage>
        <taxon>Bacteria</taxon>
        <taxon>Pseudomonadati</taxon>
        <taxon>Pseudomonadota</taxon>
        <taxon>Alphaproteobacteria</taxon>
        <taxon>Rhodospirillales</taxon>
        <taxon>Terasakiellaceae</taxon>
        <taxon>Terasakiella</taxon>
    </lineage>
</organism>
<keyword evidence="1" id="KW-1133">Transmembrane helix</keyword>
<reference evidence="2" key="2">
    <citation type="submission" date="2020-09" db="EMBL/GenBank/DDBJ databases">
        <authorList>
            <person name="Sun Q."/>
            <person name="Zhou Y."/>
        </authorList>
    </citation>
    <scope>NUCLEOTIDE SEQUENCE</scope>
    <source>
        <strain evidence="2">CGMCC 1.15254</strain>
    </source>
</reference>
<dbReference type="Proteomes" id="UP000632498">
    <property type="component" value="Unassembled WGS sequence"/>
</dbReference>
<feature type="transmembrane region" description="Helical" evidence="1">
    <location>
        <begin position="25"/>
        <end position="52"/>
    </location>
</feature>
<keyword evidence="1" id="KW-0812">Transmembrane</keyword>
<feature type="transmembrane region" description="Helical" evidence="1">
    <location>
        <begin position="64"/>
        <end position="85"/>
    </location>
</feature>
<keyword evidence="1" id="KW-0472">Membrane</keyword>
<dbReference type="RefSeq" id="WP_188663965.1">
    <property type="nucleotide sequence ID" value="NZ_BMHV01000011.1"/>
</dbReference>
<evidence type="ECO:0000256" key="1">
    <source>
        <dbReference type="SAM" id="Phobius"/>
    </source>
</evidence>
<sequence length="320" mass="35039">MKTLLDWVKKPFCDSLTLYWELLKVMVPIMVLVRIAVEFGLIEYVSIVFTPFMDLVGLPPEAGIVWTTAMLVNIYAGMVTLVALLPEAPMSVAQITVLGTMILIAHSLPIEQRIVQKSGPSLIATTALRIVGAMTLGAILNAVYTSFDMLQENGVISWLPSTQADASWQQWVMDSVISLFSIFWIIFALVLLLKILDLLKITDLISKALSPLLGLMGISANAIPVTMIGVMLGLGYGGALILREAKEGKMSSQDIFLSLSFMCLFHSALEDTLLILALGADLSGILFARLLFAFLVLLVLSKLIKSLPQPVFERFLFSKS</sequence>
<comment type="caution">
    <text evidence="2">The sequence shown here is derived from an EMBL/GenBank/DDBJ whole genome shotgun (WGS) entry which is preliminary data.</text>
</comment>
<protein>
    <submittedName>
        <fullName evidence="2">Nucleoside recognition protein</fullName>
    </submittedName>
</protein>
<dbReference type="EMBL" id="BMHV01000011">
    <property type="protein sequence ID" value="GGF64072.1"/>
    <property type="molecule type" value="Genomic_DNA"/>
</dbReference>
<feature type="transmembrane region" description="Helical" evidence="1">
    <location>
        <begin position="286"/>
        <end position="304"/>
    </location>
</feature>
<feature type="transmembrane region" description="Helical" evidence="1">
    <location>
        <begin position="208"/>
        <end position="235"/>
    </location>
</feature>
<dbReference type="AlphaFoldDB" id="A0A917C073"/>
<keyword evidence="3" id="KW-1185">Reference proteome</keyword>